<accession>A0ABR7LRH7</accession>
<dbReference type="InterPro" id="IPR003856">
    <property type="entry name" value="LPS_length_determ_N"/>
</dbReference>
<evidence type="ECO:0000256" key="5">
    <source>
        <dbReference type="ARBA" id="ARBA00022741"/>
    </source>
</evidence>
<comment type="subcellular location">
    <subcellularLocation>
        <location evidence="1">Cell membrane</location>
        <topology evidence="1">Multi-pass membrane protein</topology>
    </subcellularLocation>
</comment>
<dbReference type="CDD" id="cd05387">
    <property type="entry name" value="BY-kinase"/>
    <property type="match status" value="1"/>
</dbReference>
<evidence type="ECO:0000256" key="7">
    <source>
        <dbReference type="ARBA" id="ARBA00022989"/>
    </source>
</evidence>
<gene>
    <name evidence="12" type="ORF">HKK74_17000</name>
</gene>
<evidence type="ECO:0000313" key="12">
    <source>
        <dbReference type="EMBL" id="MBC6467189.1"/>
    </source>
</evidence>
<dbReference type="PANTHER" id="PTHR32309:SF13">
    <property type="entry name" value="FERRIC ENTEROBACTIN TRANSPORT PROTEIN FEPE"/>
    <property type="match status" value="1"/>
</dbReference>
<feature type="transmembrane region" description="Helical" evidence="10">
    <location>
        <begin position="23"/>
        <end position="42"/>
    </location>
</feature>
<dbReference type="Gene3D" id="3.40.50.300">
    <property type="entry name" value="P-loop containing nucleotide triphosphate hydrolases"/>
    <property type="match status" value="1"/>
</dbReference>
<dbReference type="Pfam" id="PF02706">
    <property type="entry name" value="Wzz"/>
    <property type="match status" value="1"/>
</dbReference>
<evidence type="ECO:0000256" key="3">
    <source>
        <dbReference type="ARBA" id="ARBA00022475"/>
    </source>
</evidence>
<dbReference type="SUPFAM" id="SSF52540">
    <property type="entry name" value="P-loop containing nucleoside triphosphate hydrolases"/>
    <property type="match status" value="1"/>
</dbReference>
<reference evidence="12 13" key="1">
    <citation type="submission" date="2020-06" db="EMBL/GenBank/DDBJ databases">
        <title>Actinomadura xiongansis sp. nov., isolated from soil of Baiyangdian.</title>
        <authorList>
            <person name="Zhang X."/>
        </authorList>
    </citation>
    <scope>NUCLEOTIDE SEQUENCE [LARGE SCALE GENOMIC DNA]</scope>
    <source>
        <strain evidence="12 13">HBUM206468</strain>
    </source>
</reference>
<keyword evidence="8 10" id="KW-0472">Membrane</keyword>
<dbReference type="EMBL" id="JABVEC010000011">
    <property type="protein sequence ID" value="MBC6467189.1"/>
    <property type="molecule type" value="Genomic_DNA"/>
</dbReference>
<feature type="transmembrane region" description="Helical" evidence="10">
    <location>
        <begin position="236"/>
        <end position="256"/>
    </location>
</feature>
<protein>
    <recommendedName>
        <fullName evidence="11">Polysaccharide chain length determinant N-terminal domain-containing protein</fullName>
    </recommendedName>
</protein>
<feature type="compositionally biased region" description="Basic and acidic residues" evidence="9">
    <location>
        <begin position="562"/>
        <end position="571"/>
    </location>
</feature>
<evidence type="ECO:0000256" key="4">
    <source>
        <dbReference type="ARBA" id="ARBA00022692"/>
    </source>
</evidence>
<dbReference type="RefSeq" id="WP_187244185.1">
    <property type="nucleotide sequence ID" value="NZ_BAAAOK010000006.1"/>
</dbReference>
<comment type="caution">
    <text evidence="12">The sequence shown here is derived from an EMBL/GenBank/DDBJ whole genome shotgun (WGS) entry which is preliminary data.</text>
</comment>
<dbReference type="Proteomes" id="UP000805614">
    <property type="component" value="Unassembled WGS sequence"/>
</dbReference>
<keyword evidence="4 10" id="KW-0812">Transmembrane</keyword>
<evidence type="ECO:0000256" key="10">
    <source>
        <dbReference type="SAM" id="Phobius"/>
    </source>
</evidence>
<dbReference type="PANTHER" id="PTHR32309">
    <property type="entry name" value="TYROSINE-PROTEIN KINASE"/>
    <property type="match status" value="1"/>
</dbReference>
<keyword evidence="7 10" id="KW-1133">Transmembrane helix</keyword>
<keyword evidence="13" id="KW-1185">Reference proteome</keyword>
<evidence type="ECO:0000256" key="8">
    <source>
        <dbReference type="ARBA" id="ARBA00023136"/>
    </source>
</evidence>
<proteinExistence type="inferred from homology"/>
<dbReference type="InterPro" id="IPR027417">
    <property type="entry name" value="P-loop_NTPase"/>
</dbReference>
<evidence type="ECO:0000256" key="9">
    <source>
        <dbReference type="SAM" id="MobiDB-lite"/>
    </source>
</evidence>
<keyword evidence="6" id="KW-0067">ATP-binding</keyword>
<sequence>MAVDQSAEAPGQLATLLARHRGLIAFIGALGLLAGVVVGYLMPASYTATATVLVTPLEGNPYSPVGRGDDIVNLGTEAQLVGTDAVARLARGRLRTGDPRALRSKVSVENPPNTQVLDISFSGSSAEKARAGAQAFAESYLEYRRQRTQSILDGKLEKLREQHKRVSQEMQAATAKLPASSGSQRTFLNQRILAYTNQLGIIDEQSNDIASTTVNAGQVITPAIRPGSTGRITGTVLGALGGLVAALLLGAGIAVVRDRLERRVADADALERLGLRVLSVIPPLEEPAEALALVDAPKSEVGDAYRRLRAATVAALSETPVTVMVTSATPRRTAMLTSSNLALALSYAGSATIMIDAGTTGIDSAALFGLRSPKGLSDTLLDGVDPATLLVHGAAQLRLLPRGSHAEESSQRFSGPRMRDAAAVLRERADFVIINGPSLHDADAQALCTLADAVVLVVTPGVTTRDDVAQARTEVQRAGKTVIGAVVESLEMDRVHLAEMRRNPATRRDARTGQSRRGAPASFGAPGQHRSADPLLDLPGSPHVPGPAEAEEIPGEPPSEWATRRPSEPGA</sequence>
<feature type="region of interest" description="Disordered" evidence="9">
    <location>
        <begin position="497"/>
        <end position="571"/>
    </location>
</feature>
<dbReference type="InterPro" id="IPR005702">
    <property type="entry name" value="Wzc-like_C"/>
</dbReference>
<feature type="domain" description="Polysaccharide chain length determinant N-terminal" evidence="11">
    <location>
        <begin position="12"/>
        <end position="60"/>
    </location>
</feature>
<name>A0ABR7LRH7_9ACTN</name>
<evidence type="ECO:0000256" key="6">
    <source>
        <dbReference type="ARBA" id="ARBA00022840"/>
    </source>
</evidence>
<evidence type="ECO:0000256" key="1">
    <source>
        <dbReference type="ARBA" id="ARBA00004651"/>
    </source>
</evidence>
<evidence type="ECO:0000313" key="13">
    <source>
        <dbReference type="Proteomes" id="UP000805614"/>
    </source>
</evidence>
<evidence type="ECO:0000256" key="2">
    <source>
        <dbReference type="ARBA" id="ARBA00006683"/>
    </source>
</evidence>
<feature type="compositionally biased region" description="Basic and acidic residues" evidence="9">
    <location>
        <begin position="497"/>
        <end position="511"/>
    </location>
</feature>
<keyword evidence="3" id="KW-1003">Cell membrane</keyword>
<organism evidence="12 13">
    <name type="scientific">Actinomadura alba</name>
    <dbReference type="NCBI Taxonomy" id="406431"/>
    <lineage>
        <taxon>Bacteria</taxon>
        <taxon>Bacillati</taxon>
        <taxon>Actinomycetota</taxon>
        <taxon>Actinomycetes</taxon>
        <taxon>Streptosporangiales</taxon>
        <taxon>Thermomonosporaceae</taxon>
        <taxon>Actinomadura</taxon>
    </lineage>
</organism>
<comment type="similarity">
    <text evidence="2">Belongs to the CpsC/CapA family.</text>
</comment>
<dbReference type="InterPro" id="IPR050445">
    <property type="entry name" value="Bact_polysacc_biosynth/exp"/>
</dbReference>
<evidence type="ECO:0000259" key="11">
    <source>
        <dbReference type="Pfam" id="PF02706"/>
    </source>
</evidence>
<keyword evidence="5" id="KW-0547">Nucleotide-binding</keyword>